<feature type="compositionally biased region" description="Polar residues" evidence="1">
    <location>
        <begin position="850"/>
        <end position="880"/>
    </location>
</feature>
<feature type="compositionally biased region" description="Polar residues" evidence="1">
    <location>
        <begin position="742"/>
        <end position="765"/>
    </location>
</feature>
<gene>
    <name evidence="2" type="ORF">E4U56_007669</name>
</gene>
<dbReference type="OrthoDB" id="3249161at2759"/>
<feature type="compositionally biased region" description="Low complexity" evidence="1">
    <location>
        <begin position="998"/>
        <end position="1015"/>
    </location>
</feature>
<name>A0A9P7SR39_9HYPO</name>
<proteinExistence type="predicted"/>
<accession>A0A9P7SR39</accession>
<feature type="compositionally biased region" description="Low complexity" evidence="1">
    <location>
        <begin position="1157"/>
        <end position="1173"/>
    </location>
</feature>
<feature type="compositionally biased region" description="Basic residues" evidence="1">
    <location>
        <begin position="1133"/>
        <end position="1144"/>
    </location>
</feature>
<comment type="caution">
    <text evidence="2">The sequence shown here is derived from an EMBL/GenBank/DDBJ whole genome shotgun (WGS) entry which is preliminary data.</text>
</comment>
<feature type="region of interest" description="Disordered" evidence="1">
    <location>
        <begin position="266"/>
        <end position="309"/>
    </location>
</feature>
<dbReference type="EMBL" id="SRPS01000077">
    <property type="protein sequence ID" value="KAG5970474.1"/>
    <property type="molecule type" value="Genomic_DNA"/>
</dbReference>
<feature type="region of interest" description="Disordered" evidence="1">
    <location>
        <begin position="677"/>
        <end position="774"/>
    </location>
</feature>
<feature type="compositionally biased region" description="Low complexity" evidence="1">
    <location>
        <begin position="1076"/>
        <end position="1100"/>
    </location>
</feature>
<organism evidence="2 3">
    <name type="scientific">Claviceps arundinis</name>
    <dbReference type="NCBI Taxonomy" id="1623583"/>
    <lineage>
        <taxon>Eukaryota</taxon>
        <taxon>Fungi</taxon>
        <taxon>Dikarya</taxon>
        <taxon>Ascomycota</taxon>
        <taxon>Pezizomycotina</taxon>
        <taxon>Sordariomycetes</taxon>
        <taxon>Hypocreomycetidae</taxon>
        <taxon>Hypocreales</taxon>
        <taxon>Clavicipitaceae</taxon>
        <taxon>Claviceps</taxon>
    </lineage>
</organism>
<feature type="region of interest" description="Disordered" evidence="1">
    <location>
        <begin position="816"/>
        <end position="890"/>
    </location>
</feature>
<dbReference type="AlphaFoldDB" id="A0A9P7SR39"/>
<sequence length="1187" mass="130387">MADFLASFNFGAQNDLRRDDGACLSVAELEERLRNTIQEKKTEVRAERINNVFNIAGTAEFTINATQTQTPNNGLVAIDPMLQGAEPMDVDMDFQAQSVIYTGLSILRSQPSSNPSIQQAVATQIVAAASAADSSSWILHHTELTTMGWTFTYLCEGSTTIWNMRNQHKVKVIVGDFSKRDPNPLLMSRPAFDCKGRLIISFPRKERQITVRYDHMPLHMTVADHMEFTKPPPMIGPQKPSKATMIEANRQAQKEAASAKRRANRLAKKQEAMEAQEAAIRDGIASPEKPRKERQSKDTEAAEVSLVDQARPVLDDADVMQLQQAISYEKEQVENAIAPAVTPTEDPGSKAVTPDVTHEEEQFEYATIPAVTPAEQPESKALIPDVPHEEEQFEYATAPAVTPTEQPGSKAVTPDMTHEEEQVEYATVPAVTPTEQPVSKALISNVTHEEEQFEYATAPAVTPTEDPGSKAVTPDMTHEEEQVEYATVPAVTPTERPVSKALTPDMTPEEEQVEYATAPAVTPTEPLPSKALILNVTPEEAERRMDVALRMLAEAGIDSATLSADQLTIFANQAPDLQKESLSMLITYGAERLQIIHPNDREALPSAPPPAAAPSVGDANEQHRTATTTQGSCPKDRPACMVCQVAGYVCEYPPHPSSKRTFKSTAIVVESADVDMDADTRVEKEQVDDKQAPYHAAGASQTHVENEDNEGEHGDDNDHGPLQQDFLQEDQAEQPDVDHNPTEQYSSFPSAPVNNFFSDMPNESVNGVYEQPPSLPYFQSASELSLPQPDAVDEMPQSQLSPDLALQQSAAYFPTYNARSPTPASPQHAPPVTEIPPEHGEAPYSHHVRQNSNAAATSSSWGQGANINDANAPAKTSASRIPSPIPHDFPEAQSLDEVAAALHMAQLEDAYLLAHAATSGQRYTSGPSIKMKQPVNHTPETAPVSQLPHDPWSTPQEGYRNADSASQRASRTSEYPPDPISSSRNSNSNNDTHDHNHNQNQNHNRIYNINSSNHNHNSERNNTKNRIASSSSRISSSERRSRRGPTWSRLSGGASPPTNEPDKIGYKPYSFRKGTSSDSDSDQPSDPHETGGSTAETTTGVYESVTTQSNSWVEDCEQDVADDTRPGSSHQGHQSHQHQSRSGHQRNENHQTHQARQTRQSPQRHQQQSQQRQGFEWGLHDSWTRGH</sequence>
<dbReference type="Proteomes" id="UP000784919">
    <property type="component" value="Unassembled WGS sequence"/>
</dbReference>
<protein>
    <submittedName>
        <fullName evidence="2">Uncharacterized protein</fullName>
    </submittedName>
</protein>
<feature type="region of interest" description="Disordered" evidence="1">
    <location>
        <begin position="460"/>
        <end position="483"/>
    </location>
</feature>
<feature type="compositionally biased region" description="Low complexity" evidence="1">
    <location>
        <begin position="1024"/>
        <end position="1035"/>
    </location>
</feature>
<reference evidence="2" key="1">
    <citation type="journal article" date="2020" name="bioRxiv">
        <title>Whole genome comparisons of ergot fungi reveals the divergence and evolution of species within the genus Claviceps are the result of varying mechanisms driving genome evolution and host range expansion.</title>
        <authorList>
            <person name="Wyka S.A."/>
            <person name="Mondo S.J."/>
            <person name="Liu M."/>
            <person name="Dettman J."/>
            <person name="Nalam V."/>
            <person name="Broders K.D."/>
        </authorList>
    </citation>
    <scope>NUCLEOTIDE SEQUENCE</scope>
    <source>
        <strain evidence="2">CCC 1102</strain>
    </source>
</reference>
<feature type="compositionally biased region" description="Low complexity" evidence="1">
    <location>
        <begin position="981"/>
        <end position="990"/>
    </location>
</feature>
<feature type="compositionally biased region" description="Basic and acidic residues" evidence="1">
    <location>
        <begin position="678"/>
        <end position="692"/>
    </location>
</feature>
<evidence type="ECO:0000256" key="1">
    <source>
        <dbReference type="SAM" id="MobiDB-lite"/>
    </source>
</evidence>
<feature type="compositionally biased region" description="Basic and acidic residues" evidence="1">
    <location>
        <begin position="1178"/>
        <end position="1187"/>
    </location>
</feature>
<feature type="region of interest" description="Disordered" evidence="1">
    <location>
        <begin position="601"/>
        <end position="636"/>
    </location>
</feature>
<evidence type="ECO:0000313" key="3">
    <source>
        <dbReference type="Proteomes" id="UP000784919"/>
    </source>
</evidence>
<evidence type="ECO:0000313" key="2">
    <source>
        <dbReference type="EMBL" id="KAG5970474.1"/>
    </source>
</evidence>
<feature type="region of interest" description="Disordered" evidence="1">
    <location>
        <begin position="922"/>
        <end position="1187"/>
    </location>
</feature>
<feature type="compositionally biased region" description="Polar residues" evidence="1">
    <location>
        <begin position="963"/>
        <end position="973"/>
    </location>
</feature>
<feature type="compositionally biased region" description="Basic and acidic residues" evidence="1">
    <location>
        <begin position="288"/>
        <end position="300"/>
    </location>
</feature>